<evidence type="ECO:0000256" key="7">
    <source>
        <dbReference type="ARBA" id="ARBA00022692"/>
    </source>
</evidence>
<comment type="function">
    <text evidence="14 15">Catalyzes the oxidation of protoporphyrinogen IX to protoporphyrin IX.</text>
</comment>
<dbReference type="PANTHER" id="PTHR40255:SF1">
    <property type="entry name" value="PROTOPORPHYRINOGEN IX OXIDASE"/>
    <property type="match status" value="1"/>
</dbReference>
<keyword evidence="17" id="KW-1185">Reference proteome</keyword>
<evidence type="ECO:0000256" key="12">
    <source>
        <dbReference type="ARBA" id="ARBA00023136"/>
    </source>
</evidence>
<keyword evidence="10 14" id="KW-0560">Oxidoreductase</keyword>
<dbReference type="GO" id="GO:0006782">
    <property type="term" value="P:protoporphyrinogen IX biosynthetic process"/>
    <property type="evidence" value="ECO:0007669"/>
    <property type="project" value="UniProtKB-UniRule"/>
</dbReference>
<comment type="subcellular location">
    <subcellularLocation>
        <location evidence="1 14">Cell membrane</location>
        <topology evidence="1 14">Multi-pass membrane protein</topology>
    </subcellularLocation>
</comment>
<dbReference type="HAMAP" id="MF_02239">
    <property type="entry name" value="HemJ"/>
    <property type="match status" value="1"/>
</dbReference>
<dbReference type="NCBIfam" id="TIGR00701">
    <property type="entry name" value="protoporphyrinogen oxidase HemJ"/>
    <property type="match status" value="1"/>
</dbReference>
<comment type="pathway">
    <text evidence="2 14 15">Porphyrin-containing compound metabolism; protoporphyrin-IX biosynthesis; protoporphyrin-IX from protoporphyrinogen-IX: step 1/1.</text>
</comment>
<keyword evidence="6 14" id="KW-0349">Heme</keyword>
<organism evidence="16 17">
    <name type="scientific">Brumimicrobium oceani</name>
    <dbReference type="NCBI Taxonomy" id="2100725"/>
    <lineage>
        <taxon>Bacteria</taxon>
        <taxon>Pseudomonadati</taxon>
        <taxon>Bacteroidota</taxon>
        <taxon>Flavobacteriia</taxon>
        <taxon>Flavobacteriales</taxon>
        <taxon>Crocinitomicaceae</taxon>
        <taxon>Brumimicrobium</taxon>
    </lineage>
</organism>
<keyword evidence="12 14" id="KW-0472">Membrane</keyword>
<dbReference type="GO" id="GO:0046872">
    <property type="term" value="F:metal ion binding"/>
    <property type="evidence" value="ECO:0007669"/>
    <property type="project" value="UniProtKB-UniRule"/>
</dbReference>
<evidence type="ECO:0000256" key="3">
    <source>
        <dbReference type="ARBA" id="ARBA00006501"/>
    </source>
</evidence>
<dbReference type="Proteomes" id="UP000245370">
    <property type="component" value="Unassembled WGS sequence"/>
</dbReference>
<dbReference type="GO" id="GO:0070818">
    <property type="term" value="F:protoporphyrinogen oxidase activity"/>
    <property type="evidence" value="ECO:0007669"/>
    <property type="project" value="UniProtKB-UniRule"/>
</dbReference>
<feature type="binding site" description="axial binding residue" evidence="14">
    <location>
        <position position="91"/>
    </location>
    <ligand>
        <name>heme</name>
        <dbReference type="ChEBI" id="CHEBI:30413"/>
    </ligand>
    <ligandPart>
        <name>Fe</name>
        <dbReference type="ChEBI" id="CHEBI:18248"/>
    </ligandPart>
</feature>
<dbReference type="EMBL" id="QFRJ01000005">
    <property type="protein sequence ID" value="PWH85723.1"/>
    <property type="molecule type" value="Genomic_DNA"/>
</dbReference>
<sequence length="179" mass="20926">MSYTVLKALHIIFMVSWFAGLFYIVRLFIYHTEAQEKSEQEKNILSAQFTIMEKKLWWIITTPAMILTLVFGISMLIVNPALLKMPWMHLKLTFVALLLVYHFKSQLIMGKMHKSIFKWSSNQLRLWNEVATLALVAIVFLVSLKNSLNWIYGTVGFFAVAVALMIAIKIYKRYRTKKK</sequence>
<gene>
    <name evidence="16" type="primary">hemJ</name>
    <name evidence="16" type="ORF">DIT68_08810</name>
</gene>
<keyword evidence="9 14" id="KW-1133">Transmembrane helix</keyword>
<dbReference type="InterPro" id="IPR005265">
    <property type="entry name" value="HemJ-like"/>
</dbReference>
<reference evidence="16 17" key="1">
    <citation type="submission" date="2018-05" db="EMBL/GenBank/DDBJ databases">
        <title>Brumimicrobium oceani sp. nov., isolated from coastal sediment.</title>
        <authorList>
            <person name="Kou Y."/>
        </authorList>
    </citation>
    <scope>NUCLEOTIDE SEQUENCE [LARGE SCALE GENOMIC DNA]</scope>
    <source>
        <strain evidence="16 17">C305</strain>
    </source>
</reference>
<protein>
    <recommendedName>
        <fullName evidence="4 14">Protoporphyrinogen IX oxidase</fullName>
        <shortName evidence="14">PPO</shortName>
        <ecNumber evidence="14 15">1.3.99.-</ecNumber>
    </recommendedName>
</protein>
<dbReference type="Pfam" id="PF03653">
    <property type="entry name" value="UPF0093"/>
    <property type="match status" value="1"/>
</dbReference>
<evidence type="ECO:0000256" key="9">
    <source>
        <dbReference type="ARBA" id="ARBA00022989"/>
    </source>
</evidence>
<dbReference type="RefSeq" id="WP_109359429.1">
    <property type="nucleotide sequence ID" value="NZ_QFRJ01000005.1"/>
</dbReference>
<dbReference type="PIRSF" id="PIRSF004638">
    <property type="entry name" value="UCP004638"/>
    <property type="match status" value="1"/>
</dbReference>
<evidence type="ECO:0000256" key="14">
    <source>
        <dbReference type="HAMAP-Rule" id="MF_02239"/>
    </source>
</evidence>
<evidence type="ECO:0000256" key="10">
    <source>
        <dbReference type="ARBA" id="ARBA00023002"/>
    </source>
</evidence>
<evidence type="ECO:0000256" key="15">
    <source>
        <dbReference type="PIRNR" id="PIRNR004638"/>
    </source>
</evidence>
<feature type="transmembrane region" description="Helical" evidence="14">
    <location>
        <begin position="124"/>
        <end position="144"/>
    </location>
</feature>
<evidence type="ECO:0000256" key="13">
    <source>
        <dbReference type="ARBA" id="ARBA00048390"/>
    </source>
</evidence>
<evidence type="ECO:0000313" key="16">
    <source>
        <dbReference type="EMBL" id="PWH85723.1"/>
    </source>
</evidence>
<comment type="catalytic activity">
    <reaction evidence="13 14 15">
        <text>protoporphyrinogen IX + 3 A = protoporphyrin IX + 3 AH2</text>
        <dbReference type="Rhea" id="RHEA:62000"/>
        <dbReference type="ChEBI" id="CHEBI:13193"/>
        <dbReference type="ChEBI" id="CHEBI:17499"/>
        <dbReference type="ChEBI" id="CHEBI:57306"/>
        <dbReference type="ChEBI" id="CHEBI:57307"/>
    </reaction>
</comment>
<comment type="caution">
    <text evidence="16">The sequence shown here is derived from an EMBL/GenBank/DDBJ whole genome shotgun (WGS) entry which is preliminary data.</text>
</comment>
<feature type="transmembrane region" description="Helical" evidence="14">
    <location>
        <begin position="150"/>
        <end position="171"/>
    </location>
</feature>
<proteinExistence type="inferred from homology"/>
<evidence type="ECO:0000256" key="2">
    <source>
        <dbReference type="ARBA" id="ARBA00005073"/>
    </source>
</evidence>
<accession>A0A2U2XD73</accession>
<evidence type="ECO:0000256" key="1">
    <source>
        <dbReference type="ARBA" id="ARBA00004651"/>
    </source>
</evidence>
<name>A0A2U2XD73_9FLAO</name>
<keyword evidence="8 14" id="KW-0479">Metal-binding</keyword>
<feature type="binding site" description="axial binding residue" evidence="14">
    <location>
        <position position="10"/>
    </location>
    <ligand>
        <name>heme</name>
        <dbReference type="ChEBI" id="CHEBI:30413"/>
    </ligand>
    <ligandPart>
        <name>Fe</name>
        <dbReference type="ChEBI" id="CHEBI:18248"/>
    </ligandPart>
</feature>
<dbReference type="PANTHER" id="PTHR40255">
    <property type="entry name" value="UPF0093 MEMBRANE PROTEIN SLR1790"/>
    <property type="match status" value="1"/>
</dbReference>
<evidence type="ECO:0000256" key="8">
    <source>
        <dbReference type="ARBA" id="ARBA00022723"/>
    </source>
</evidence>
<reference evidence="16 17" key="2">
    <citation type="submission" date="2018-05" db="EMBL/GenBank/DDBJ databases">
        <authorList>
            <person name="Lanie J.A."/>
            <person name="Ng W.-L."/>
            <person name="Kazmierczak K.M."/>
            <person name="Andrzejewski T.M."/>
            <person name="Davidsen T.M."/>
            <person name="Wayne K.J."/>
            <person name="Tettelin H."/>
            <person name="Glass J.I."/>
            <person name="Rusch D."/>
            <person name="Podicherti R."/>
            <person name="Tsui H.-C.T."/>
            <person name="Winkler M.E."/>
        </authorList>
    </citation>
    <scope>NUCLEOTIDE SEQUENCE [LARGE SCALE GENOMIC DNA]</scope>
    <source>
        <strain evidence="16 17">C305</strain>
    </source>
</reference>
<feature type="transmembrane region" description="Helical" evidence="14">
    <location>
        <begin position="85"/>
        <end position="103"/>
    </location>
</feature>
<feature type="transmembrane region" description="Helical" evidence="14">
    <location>
        <begin position="6"/>
        <end position="29"/>
    </location>
</feature>
<dbReference type="AlphaFoldDB" id="A0A2U2XD73"/>
<evidence type="ECO:0000256" key="5">
    <source>
        <dbReference type="ARBA" id="ARBA00022475"/>
    </source>
</evidence>
<dbReference type="OrthoDB" id="9800824at2"/>
<dbReference type="UniPathway" id="UPA00251">
    <property type="reaction ID" value="UER00324"/>
</dbReference>
<keyword evidence="11 14" id="KW-0408">Iron</keyword>
<keyword evidence="5 14" id="KW-1003">Cell membrane</keyword>
<dbReference type="GO" id="GO:0005886">
    <property type="term" value="C:plasma membrane"/>
    <property type="evidence" value="ECO:0007669"/>
    <property type="project" value="UniProtKB-SubCell"/>
</dbReference>
<comment type="similarity">
    <text evidence="3 14 15">Belongs to the HemJ family.</text>
</comment>
<evidence type="ECO:0000256" key="11">
    <source>
        <dbReference type="ARBA" id="ARBA00023004"/>
    </source>
</evidence>
<dbReference type="EC" id="1.3.99.-" evidence="14 15"/>
<evidence type="ECO:0000256" key="6">
    <source>
        <dbReference type="ARBA" id="ARBA00022617"/>
    </source>
</evidence>
<keyword evidence="7 14" id="KW-0812">Transmembrane</keyword>
<evidence type="ECO:0000313" key="17">
    <source>
        <dbReference type="Proteomes" id="UP000245370"/>
    </source>
</evidence>
<comment type="cofactor">
    <cofactor evidence="14 15">
        <name>heme b</name>
        <dbReference type="ChEBI" id="CHEBI:60344"/>
    </cofactor>
    <text evidence="14 15">Binds 1 heme b (iron(II)-protoporphyrin IX) group per subunit.</text>
</comment>
<evidence type="ECO:0000256" key="4">
    <source>
        <dbReference type="ARBA" id="ARBA00017504"/>
    </source>
</evidence>
<feature type="transmembrane region" description="Helical" evidence="14">
    <location>
        <begin position="56"/>
        <end position="79"/>
    </location>
</feature>
<comment type="subunit">
    <text evidence="14">Homodimer.</text>
</comment>